<keyword evidence="5" id="KW-1185">Reference proteome</keyword>
<reference evidence="4 5" key="1">
    <citation type="submission" date="2023-04" db="EMBL/GenBank/DDBJ databases">
        <title>Forest soil microbial communities from Buena Vista Peninsula, Colon Province, Panama.</title>
        <authorList>
            <person name="Bouskill N."/>
        </authorList>
    </citation>
    <scope>NUCLEOTIDE SEQUENCE [LARGE SCALE GENOMIC DNA]</scope>
    <source>
        <strain evidence="4 5">AC80</strain>
    </source>
</reference>
<evidence type="ECO:0000256" key="3">
    <source>
        <dbReference type="RuleBase" id="RU003560"/>
    </source>
</evidence>
<evidence type="ECO:0000256" key="1">
    <source>
        <dbReference type="ARBA" id="ARBA00008954"/>
    </source>
</evidence>
<organism evidence="4 5">
    <name type="scientific">Mycolicibacterium frederiksbergense</name>
    <dbReference type="NCBI Taxonomy" id="117567"/>
    <lineage>
        <taxon>Bacteria</taxon>
        <taxon>Bacillati</taxon>
        <taxon>Actinomycetota</taxon>
        <taxon>Actinomycetes</taxon>
        <taxon>Mycobacteriales</taxon>
        <taxon>Mycobacteriaceae</taxon>
        <taxon>Mycolicibacterium</taxon>
    </lineage>
</organism>
<dbReference type="PANTHER" id="PTHR45688:SF13">
    <property type="entry name" value="ALANINE--GLYOXYLATE AMINOTRANSFERASE 2-LIKE"/>
    <property type="match status" value="1"/>
</dbReference>
<dbReference type="Gene3D" id="3.90.1150.10">
    <property type="entry name" value="Aspartate Aminotransferase, domain 1"/>
    <property type="match status" value="1"/>
</dbReference>
<dbReference type="PIRSF" id="PIRSF000521">
    <property type="entry name" value="Transaminase_4ab_Lys_Orn"/>
    <property type="match status" value="1"/>
</dbReference>
<comment type="caution">
    <text evidence="4">The sequence shown here is derived from an EMBL/GenBank/DDBJ whole genome shotgun (WGS) entry which is preliminary data.</text>
</comment>
<dbReference type="Gene3D" id="3.40.640.10">
    <property type="entry name" value="Type I PLP-dependent aspartate aminotransferase-like (Major domain)"/>
    <property type="match status" value="1"/>
</dbReference>
<dbReference type="EMBL" id="JARXVE010000002">
    <property type="protein sequence ID" value="MDH6194684.1"/>
    <property type="molecule type" value="Genomic_DNA"/>
</dbReference>
<accession>A0ABT6KVE2</accession>
<dbReference type="RefSeq" id="WP_280831351.1">
    <property type="nucleotide sequence ID" value="NZ_JARXVE010000002.1"/>
</dbReference>
<comment type="similarity">
    <text evidence="1 3">Belongs to the class-III pyridoxal-phosphate-dependent aminotransferase family.</text>
</comment>
<dbReference type="SUPFAM" id="SSF53383">
    <property type="entry name" value="PLP-dependent transferases"/>
    <property type="match status" value="1"/>
</dbReference>
<dbReference type="PROSITE" id="PS00600">
    <property type="entry name" value="AA_TRANSFER_CLASS_3"/>
    <property type="match status" value="1"/>
</dbReference>
<dbReference type="InterPro" id="IPR005814">
    <property type="entry name" value="Aminotrans_3"/>
</dbReference>
<evidence type="ECO:0000313" key="5">
    <source>
        <dbReference type="Proteomes" id="UP001160130"/>
    </source>
</evidence>
<protein>
    <submittedName>
        <fullName evidence="4">4-aminobutyrate aminotransferase-like enzyme</fullName>
    </submittedName>
</protein>
<dbReference type="PANTHER" id="PTHR45688">
    <property type="match status" value="1"/>
</dbReference>
<keyword evidence="2 3" id="KW-0663">Pyridoxal phosphate</keyword>
<proteinExistence type="inferred from homology"/>
<dbReference type="InterPro" id="IPR015422">
    <property type="entry name" value="PyrdxlP-dep_Trfase_small"/>
</dbReference>
<gene>
    <name evidence="4" type="ORF">M2272_001313</name>
</gene>
<sequence>MIDDSILLKRRFDVLGRNTALFYDEPVHLVRGEGVWVEDAAGRRYLDTYNNVPHVGHCHPHVTDAIARQSATLNLHTRYLHETVIEYAERLTATFAKPLDTAMFTCSGTEANELALRMARFATGNSGIIVSDFSYHGNSATLAALTTAFPVVEQFPSWARTVVVPDPTRDRHGASDRQLADRFAAHVADAVRSLTSEGYGVAAILIDTFFANEGLPDPVDGFVTKAVDIVRQAGGLFICDEVQAGFARTGDAMWGHQLSGVIPDIVTLGKPMGNGYPLAGAVSSNDLMSRFQSASTYFNTFGGNPVAAAAGMAVLDVLEHQQLRENAREVGQYVRTGLNRLRDKHSVIGGVRGRGLFFGIELIDDTGAPAPDVTKRLVNMMRDRGVLLSRIGRYDNVLKMRPPMVFDITNADLLLSVLDDALSAL</sequence>
<dbReference type="Proteomes" id="UP001160130">
    <property type="component" value="Unassembled WGS sequence"/>
</dbReference>
<dbReference type="InterPro" id="IPR015424">
    <property type="entry name" value="PyrdxlP-dep_Trfase"/>
</dbReference>
<evidence type="ECO:0000256" key="2">
    <source>
        <dbReference type="ARBA" id="ARBA00022898"/>
    </source>
</evidence>
<dbReference type="InterPro" id="IPR015421">
    <property type="entry name" value="PyrdxlP-dep_Trfase_major"/>
</dbReference>
<name>A0ABT6KVE2_9MYCO</name>
<evidence type="ECO:0000313" key="4">
    <source>
        <dbReference type="EMBL" id="MDH6194684.1"/>
    </source>
</evidence>
<dbReference type="InterPro" id="IPR049704">
    <property type="entry name" value="Aminotrans_3_PPA_site"/>
</dbReference>
<dbReference type="CDD" id="cd00610">
    <property type="entry name" value="OAT_like"/>
    <property type="match status" value="1"/>
</dbReference>
<dbReference type="Pfam" id="PF00202">
    <property type="entry name" value="Aminotran_3"/>
    <property type="match status" value="1"/>
</dbReference>